<dbReference type="GO" id="GO:0045892">
    <property type="term" value="P:negative regulation of DNA-templated transcription"/>
    <property type="evidence" value="ECO:0007669"/>
    <property type="project" value="TreeGrafter"/>
</dbReference>
<evidence type="ECO:0000313" key="6">
    <source>
        <dbReference type="Proteomes" id="UP000216429"/>
    </source>
</evidence>
<dbReference type="GO" id="GO:0003677">
    <property type="term" value="F:DNA binding"/>
    <property type="evidence" value="ECO:0007669"/>
    <property type="project" value="UniProtKB-KW"/>
</dbReference>
<gene>
    <name evidence="5" type="ORF">CAL22_19055</name>
</gene>
<dbReference type="InterPro" id="IPR011663">
    <property type="entry name" value="UTRA"/>
</dbReference>
<dbReference type="PRINTS" id="PR00035">
    <property type="entry name" value="HTHGNTR"/>
</dbReference>
<evidence type="ECO:0000256" key="3">
    <source>
        <dbReference type="ARBA" id="ARBA00023163"/>
    </source>
</evidence>
<protein>
    <submittedName>
        <fullName evidence="5">GntR family transcriptional regulator</fullName>
    </submittedName>
</protein>
<dbReference type="CDD" id="cd07377">
    <property type="entry name" value="WHTH_GntR"/>
    <property type="match status" value="1"/>
</dbReference>
<dbReference type="PANTHER" id="PTHR44846">
    <property type="entry name" value="MANNOSYL-D-GLYCERATE TRANSPORT/METABOLISM SYSTEM REPRESSOR MNGR-RELATED"/>
    <property type="match status" value="1"/>
</dbReference>
<keyword evidence="2" id="KW-0238">DNA-binding</keyword>
<sequence length="273" mass="30278">MSASTEMLPRTRGTSLHRQMFMVVRESILTGRYPVNAPIPSEEELCNHFGVSRITVRRALADLEAEGYVRRRQGLGTFVSPDLPRGRTATTLSFVEALHKSAEETRVEVISCDTLVAPLRIAQQLHLPPDALAVHAIRLRRIEDTPVMVTDAWVPERFSQAINAETLKKQAMYEILLGLGIEFGRVIQDVTAVSADPSCARWLNVDIGAPLLRVTRIVYDCARTPVQHLTLTMSPEHSRIVVDMMADSINTLRTGQIVHDVPAARPKTATGRA</sequence>
<dbReference type="InterPro" id="IPR028978">
    <property type="entry name" value="Chorismate_lyase_/UTRA_dom_sf"/>
</dbReference>
<name>A0A261VEA5_9BORD</name>
<evidence type="ECO:0000256" key="1">
    <source>
        <dbReference type="ARBA" id="ARBA00023015"/>
    </source>
</evidence>
<dbReference type="InterPro" id="IPR050679">
    <property type="entry name" value="Bact_HTH_transcr_reg"/>
</dbReference>
<evidence type="ECO:0000256" key="2">
    <source>
        <dbReference type="ARBA" id="ARBA00023125"/>
    </source>
</evidence>
<dbReference type="OrthoDB" id="8584262at2"/>
<proteinExistence type="predicted"/>
<dbReference type="InterPro" id="IPR036388">
    <property type="entry name" value="WH-like_DNA-bd_sf"/>
</dbReference>
<organism evidence="5 6">
    <name type="scientific">Bordetella genomosp. 12</name>
    <dbReference type="NCBI Taxonomy" id="463035"/>
    <lineage>
        <taxon>Bacteria</taxon>
        <taxon>Pseudomonadati</taxon>
        <taxon>Pseudomonadota</taxon>
        <taxon>Betaproteobacteria</taxon>
        <taxon>Burkholderiales</taxon>
        <taxon>Alcaligenaceae</taxon>
        <taxon>Bordetella</taxon>
    </lineage>
</organism>
<dbReference type="Proteomes" id="UP000216429">
    <property type="component" value="Unassembled WGS sequence"/>
</dbReference>
<dbReference type="InterPro" id="IPR000524">
    <property type="entry name" value="Tscrpt_reg_HTH_GntR"/>
</dbReference>
<dbReference type="PANTHER" id="PTHR44846:SF1">
    <property type="entry name" value="MANNOSYL-D-GLYCERATE TRANSPORT_METABOLISM SYSTEM REPRESSOR MNGR-RELATED"/>
    <property type="match status" value="1"/>
</dbReference>
<dbReference type="Pfam" id="PF00392">
    <property type="entry name" value="GntR"/>
    <property type="match status" value="1"/>
</dbReference>
<dbReference type="GO" id="GO:0003700">
    <property type="term" value="F:DNA-binding transcription factor activity"/>
    <property type="evidence" value="ECO:0007669"/>
    <property type="project" value="InterPro"/>
</dbReference>
<comment type="caution">
    <text evidence="5">The sequence shown here is derived from an EMBL/GenBank/DDBJ whole genome shotgun (WGS) entry which is preliminary data.</text>
</comment>
<feature type="domain" description="HTH gntR-type" evidence="4">
    <location>
        <begin position="14"/>
        <end position="82"/>
    </location>
</feature>
<dbReference type="SMART" id="SM00866">
    <property type="entry name" value="UTRA"/>
    <property type="match status" value="1"/>
</dbReference>
<dbReference type="SMART" id="SM00345">
    <property type="entry name" value="HTH_GNTR"/>
    <property type="match status" value="1"/>
</dbReference>
<dbReference type="Gene3D" id="1.10.10.10">
    <property type="entry name" value="Winged helix-like DNA-binding domain superfamily/Winged helix DNA-binding domain"/>
    <property type="match status" value="1"/>
</dbReference>
<evidence type="ECO:0000259" key="4">
    <source>
        <dbReference type="PROSITE" id="PS50949"/>
    </source>
</evidence>
<evidence type="ECO:0000313" key="5">
    <source>
        <dbReference type="EMBL" id="OZI71882.1"/>
    </source>
</evidence>
<dbReference type="InterPro" id="IPR036390">
    <property type="entry name" value="WH_DNA-bd_sf"/>
</dbReference>
<reference evidence="6" key="1">
    <citation type="submission" date="2017-05" db="EMBL/GenBank/DDBJ databases">
        <title>Complete and WGS of Bordetella genogroups.</title>
        <authorList>
            <person name="Spilker T."/>
            <person name="Lipuma J."/>
        </authorList>
    </citation>
    <scope>NUCLEOTIDE SEQUENCE [LARGE SCALE GENOMIC DNA]</scope>
    <source>
        <strain evidence="6">AU6712</strain>
    </source>
</reference>
<dbReference type="Pfam" id="PF07702">
    <property type="entry name" value="UTRA"/>
    <property type="match status" value="1"/>
</dbReference>
<dbReference type="EMBL" id="NEVU01000003">
    <property type="protein sequence ID" value="OZI71882.1"/>
    <property type="molecule type" value="Genomic_DNA"/>
</dbReference>
<keyword evidence="3" id="KW-0804">Transcription</keyword>
<keyword evidence="6" id="KW-1185">Reference proteome</keyword>
<dbReference type="SUPFAM" id="SSF46785">
    <property type="entry name" value="Winged helix' DNA-binding domain"/>
    <property type="match status" value="1"/>
</dbReference>
<dbReference type="AlphaFoldDB" id="A0A261VEA5"/>
<dbReference type="Gene3D" id="3.40.1410.10">
    <property type="entry name" value="Chorismate lyase-like"/>
    <property type="match status" value="1"/>
</dbReference>
<dbReference type="RefSeq" id="WP_094815841.1">
    <property type="nucleotide sequence ID" value="NZ_NEVU01000003.1"/>
</dbReference>
<dbReference type="SUPFAM" id="SSF64288">
    <property type="entry name" value="Chorismate lyase-like"/>
    <property type="match status" value="1"/>
</dbReference>
<dbReference type="PROSITE" id="PS50949">
    <property type="entry name" value="HTH_GNTR"/>
    <property type="match status" value="1"/>
</dbReference>
<accession>A0A261VEA5</accession>
<keyword evidence="1" id="KW-0805">Transcription regulation</keyword>